<dbReference type="Proteomes" id="UP000076722">
    <property type="component" value="Unassembled WGS sequence"/>
</dbReference>
<dbReference type="AlphaFoldDB" id="A0A164XAT1"/>
<evidence type="ECO:0000313" key="8">
    <source>
        <dbReference type="EMBL" id="KZS95791.1"/>
    </source>
</evidence>
<keyword evidence="5" id="KW-0342">GTP-binding</keyword>
<evidence type="ECO:0000256" key="2">
    <source>
        <dbReference type="ARBA" id="ARBA00022490"/>
    </source>
</evidence>
<evidence type="ECO:0000313" key="9">
    <source>
        <dbReference type="Proteomes" id="UP000076722"/>
    </source>
</evidence>
<evidence type="ECO:0000259" key="7">
    <source>
        <dbReference type="PROSITE" id="PS51721"/>
    </source>
</evidence>
<feature type="compositionally biased region" description="Acidic residues" evidence="6">
    <location>
        <begin position="302"/>
        <end position="333"/>
    </location>
</feature>
<evidence type="ECO:0000256" key="1">
    <source>
        <dbReference type="ARBA" id="ARBA00004496"/>
    </source>
</evidence>
<dbReference type="GO" id="GO:0005525">
    <property type="term" value="F:GTP binding"/>
    <property type="evidence" value="ECO:0007669"/>
    <property type="project" value="UniProtKB-KW"/>
</dbReference>
<dbReference type="InterPro" id="IPR043358">
    <property type="entry name" value="GNL1-like"/>
</dbReference>
<protein>
    <submittedName>
        <fullName evidence="8">p-loop containing nucleoside triphosphate hydrolase protein</fullName>
    </submittedName>
</protein>
<evidence type="ECO:0000256" key="6">
    <source>
        <dbReference type="SAM" id="MobiDB-lite"/>
    </source>
</evidence>
<feature type="compositionally biased region" description="Acidic residues" evidence="6">
    <location>
        <begin position="284"/>
        <end position="293"/>
    </location>
</feature>
<accession>A0A164XAT1</accession>
<feature type="compositionally biased region" description="Basic residues" evidence="6">
    <location>
        <begin position="682"/>
        <end position="700"/>
    </location>
</feature>
<keyword evidence="9" id="KW-1185">Reference proteome</keyword>
<feature type="region of interest" description="Disordered" evidence="6">
    <location>
        <begin position="578"/>
        <end position="608"/>
    </location>
</feature>
<dbReference type="Gene3D" id="3.40.50.300">
    <property type="entry name" value="P-loop containing nucleotide triphosphate hydrolases"/>
    <property type="match status" value="2"/>
</dbReference>
<dbReference type="SUPFAM" id="SSF52540">
    <property type="entry name" value="P-loop containing nucleoside triphosphate hydrolases"/>
    <property type="match status" value="1"/>
</dbReference>
<gene>
    <name evidence="8" type="ORF">SISNIDRAFT_539092</name>
</gene>
<dbReference type="PANTHER" id="PTHR45709:SF2">
    <property type="entry name" value="LARGE SUBUNIT GTPASE 1 HOMOLOG"/>
    <property type="match status" value="1"/>
</dbReference>
<evidence type="ECO:0000256" key="4">
    <source>
        <dbReference type="ARBA" id="ARBA00022801"/>
    </source>
</evidence>
<dbReference type="CDD" id="cd01857">
    <property type="entry name" value="HSR1_MMR1"/>
    <property type="match status" value="1"/>
</dbReference>
<organism evidence="8 9">
    <name type="scientific">Sistotremastrum niveocremeum HHB9708</name>
    <dbReference type="NCBI Taxonomy" id="1314777"/>
    <lineage>
        <taxon>Eukaryota</taxon>
        <taxon>Fungi</taxon>
        <taxon>Dikarya</taxon>
        <taxon>Basidiomycota</taxon>
        <taxon>Agaricomycotina</taxon>
        <taxon>Agaricomycetes</taxon>
        <taxon>Sistotremastrales</taxon>
        <taxon>Sistotremastraceae</taxon>
        <taxon>Sertulicium</taxon>
        <taxon>Sertulicium niveocremeum</taxon>
    </lineage>
</organism>
<keyword evidence="4 8" id="KW-0378">Hydrolase</keyword>
<dbReference type="EMBL" id="KV419400">
    <property type="protein sequence ID" value="KZS95791.1"/>
    <property type="molecule type" value="Genomic_DNA"/>
</dbReference>
<feature type="domain" description="CP-type G" evidence="7">
    <location>
        <begin position="164"/>
        <end position="443"/>
    </location>
</feature>
<sequence length="700" mass="77821">MPLPKAKKNAGLGRAIINKKAKDARTVRDGNSYTTDLDSTDRLKSVTQERDLDEFLNTAQLAGTEFTAEKQNVIIIQNPDVGVSSAHNPFLLSAQEERETVQKHQKNKEKLRVPRRPRWTKDLTAEQLERQERDAFLEWRRGLAVLQEAENLVFTPFERNLEVWRQLWRVLERSHLVIQIVDARNPLRFRCEDLERYVPEVQDGYDITGKSKGKRRSLLLINKSDLLTTWQRKQWADYFDSQGVKYAFYSALNAAALQEQQKAQEDILENVQEENESAPNPDVAVEDSEEQVAEDVSKLSVGDDDIAPEDNENEAEDASGESDDDDDSDDDSWDAGIPAVAGDDPELDQDPRTKVLTVQELEELFIRSAPDLSNFTDQTGQVATRLVVGLVGYPNVGKSSTINSLIGAKKVSVSSTPGKTKHFQTIHLSQNMILCDCPGLVFPQFANTKADLVCDGVLPIDQMREHTGPTTLVARRIPREILERTYGLSIRHRTEEEGGDDQVTGEDLLMSYAIARGFARSGQGNPDEARAARYVLKDYVNAKLLFCHPPPTISDDEFNAQTREIVLRRLIAAGKKKAPTTRVGKDSDTFVETGGNSVLSTPSPGTLPNPSLKTRALDSNFFDTQSSMSRAYVAGSGGGHEFTRAKLFPHQNAVADDGTAVSGRRARIAALLANQESGGSDKKHHKGKKHVKQRSGKGYD</sequence>
<dbReference type="GO" id="GO:0003924">
    <property type="term" value="F:GTPase activity"/>
    <property type="evidence" value="ECO:0007669"/>
    <property type="project" value="InterPro"/>
</dbReference>
<proteinExistence type="predicted"/>
<keyword evidence="2" id="KW-0963">Cytoplasm</keyword>
<dbReference type="InterPro" id="IPR006073">
    <property type="entry name" value="GTP-bd"/>
</dbReference>
<dbReference type="GO" id="GO:0005829">
    <property type="term" value="C:cytosol"/>
    <property type="evidence" value="ECO:0007669"/>
    <property type="project" value="TreeGrafter"/>
</dbReference>
<feature type="region of interest" description="Disordered" evidence="6">
    <location>
        <begin position="673"/>
        <end position="700"/>
    </location>
</feature>
<dbReference type="GO" id="GO:0000054">
    <property type="term" value="P:ribosomal subunit export from nucleus"/>
    <property type="evidence" value="ECO:0007669"/>
    <property type="project" value="TreeGrafter"/>
</dbReference>
<dbReference type="InterPro" id="IPR027417">
    <property type="entry name" value="P-loop_NTPase"/>
</dbReference>
<dbReference type="STRING" id="1314777.A0A164XAT1"/>
<evidence type="ECO:0000256" key="3">
    <source>
        <dbReference type="ARBA" id="ARBA00022741"/>
    </source>
</evidence>
<dbReference type="OrthoDB" id="61815at2759"/>
<dbReference type="Pfam" id="PF01926">
    <property type="entry name" value="MMR_HSR1"/>
    <property type="match status" value="1"/>
</dbReference>
<reference evidence="8 9" key="1">
    <citation type="journal article" date="2016" name="Mol. Biol. Evol.">
        <title>Comparative Genomics of Early-Diverging Mushroom-Forming Fungi Provides Insights into the Origins of Lignocellulose Decay Capabilities.</title>
        <authorList>
            <person name="Nagy L.G."/>
            <person name="Riley R."/>
            <person name="Tritt A."/>
            <person name="Adam C."/>
            <person name="Daum C."/>
            <person name="Floudas D."/>
            <person name="Sun H."/>
            <person name="Yadav J.S."/>
            <person name="Pangilinan J."/>
            <person name="Larsson K.H."/>
            <person name="Matsuura K."/>
            <person name="Barry K."/>
            <person name="Labutti K."/>
            <person name="Kuo R."/>
            <person name="Ohm R.A."/>
            <person name="Bhattacharya S.S."/>
            <person name="Shirouzu T."/>
            <person name="Yoshinaga Y."/>
            <person name="Martin F.M."/>
            <person name="Grigoriev I.V."/>
            <person name="Hibbett D.S."/>
        </authorList>
    </citation>
    <scope>NUCLEOTIDE SEQUENCE [LARGE SCALE GENOMIC DNA]</scope>
    <source>
        <strain evidence="8 9">HHB9708</strain>
    </source>
</reference>
<feature type="region of interest" description="Disordered" evidence="6">
    <location>
        <begin position="272"/>
        <end position="350"/>
    </location>
</feature>
<name>A0A164XAT1_9AGAM</name>
<comment type="subcellular location">
    <subcellularLocation>
        <location evidence="1">Cytoplasm</location>
    </subcellularLocation>
</comment>
<keyword evidence="3" id="KW-0547">Nucleotide-binding</keyword>
<dbReference type="PROSITE" id="PS51721">
    <property type="entry name" value="G_CP"/>
    <property type="match status" value="1"/>
</dbReference>
<dbReference type="PANTHER" id="PTHR45709">
    <property type="entry name" value="LARGE SUBUNIT GTPASE 1 HOMOLOG-RELATED"/>
    <property type="match status" value="1"/>
</dbReference>
<feature type="compositionally biased region" description="Polar residues" evidence="6">
    <location>
        <begin position="594"/>
        <end position="608"/>
    </location>
</feature>
<dbReference type="InterPro" id="IPR030378">
    <property type="entry name" value="G_CP_dom"/>
</dbReference>
<evidence type="ECO:0000256" key="5">
    <source>
        <dbReference type="ARBA" id="ARBA00023134"/>
    </source>
</evidence>